<proteinExistence type="predicted"/>
<dbReference type="EMBL" id="BRXW01000561">
    <property type="protein sequence ID" value="GMH66390.1"/>
    <property type="molecule type" value="Genomic_DNA"/>
</dbReference>
<dbReference type="AlphaFoldDB" id="A0A9W7AAH0"/>
<dbReference type="OrthoDB" id="10583488at2759"/>
<organism evidence="2 3">
    <name type="scientific">Triparma laevis f. longispina</name>
    <dbReference type="NCBI Taxonomy" id="1714387"/>
    <lineage>
        <taxon>Eukaryota</taxon>
        <taxon>Sar</taxon>
        <taxon>Stramenopiles</taxon>
        <taxon>Ochrophyta</taxon>
        <taxon>Bolidophyceae</taxon>
        <taxon>Parmales</taxon>
        <taxon>Triparmaceae</taxon>
        <taxon>Triparma</taxon>
    </lineage>
</organism>
<comment type="caution">
    <text evidence="2">The sequence shown here is derived from an EMBL/GenBank/DDBJ whole genome shotgun (WGS) entry which is preliminary data.</text>
</comment>
<dbReference type="Proteomes" id="UP001165122">
    <property type="component" value="Unassembled WGS sequence"/>
</dbReference>
<feature type="region of interest" description="Disordered" evidence="1">
    <location>
        <begin position="1"/>
        <end position="28"/>
    </location>
</feature>
<sequence length="313" mass="35242">MSDSDTSSDDDLLTSSYKPLTNPKKSKVQIDTSAHDAFTALTESAASDLEQKKIRGVYIREEKNTGMNMSEIAQWEKELNKPKVKESEFEDDELVNTTLPSQKGTTATLAGTKKEISKAIKNCDLQRLIDISSDVRLEGILLNCFTDRYYDLIEDEAIQDSDIEKIKFPKKSTLPQKITSLSRLPALSLSLTPLSTSNETLLTNLRASILKIHFKDQTCLELLKDTYENSKTLEGSEIHTRLRLFSLLLSSTKEYSEIGNLLDGIKRNVLGAFVDEDVQRVKEMCGVGKVWVGWVEENEGKEGRRQSGIEEFF</sequence>
<keyword evidence="3" id="KW-1185">Reference proteome</keyword>
<gene>
    <name evidence="2" type="ORF">TrLO_g10105</name>
</gene>
<reference evidence="3" key="1">
    <citation type="journal article" date="2023" name="Commun. Biol.">
        <title>Genome analysis of Parmales, the sister group of diatoms, reveals the evolutionary specialization of diatoms from phago-mixotrophs to photoautotrophs.</title>
        <authorList>
            <person name="Ban H."/>
            <person name="Sato S."/>
            <person name="Yoshikawa S."/>
            <person name="Yamada K."/>
            <person name="Nakamura Y."/>
            <person name="Ichinomiya M."/>
            <person name="Sato N."/>
            <person name="Blanc-Mathieu R."/>
            <person name="Endo H."/>
            <person name="Kuwata A."/>
            <person name="Ogata H."/>
        </authorList>
    </citation>
    <scope>NUCLEOTIDE SEQUENCE [LARGE SCALE GENOMIC DNA]</scope>
    <source>
        <strain evidence="3">NIES 3700</strain>
    </source>
</reference>
<protein>
    <submittedName>
        <fullName evidence="2">Uncharacterized protein</fullName>
    </submittedName>
</protein>
<name>A0A9W7AAH0_9STRA</name>
<evidence type="ECO:0000256" key="1">
    <source>
        <dbReference type="SAM" id="MobiDB-lite"/>
    </source>
</evidence>
<accession>A0A9W7AAH0</accession>
<evidence type="ECO:0000313" key="2">
    <source>
        <dbReference type="EMBL" id="GMH66390.1"/>
    </source>
</evidence>
<feature type="compositionally biased region" description="Acidic residues" evidence="1">
    <location>
        <begin position="1"/>
        <end position="12"/>
    </location>
</feature>
<evidence type="ECO:0000313" key="3">
    <source>
        <dbReference type="Proteomes" id="UP001165122"/>
    </source>
</evidence>